<proteinExistence type="predicted"/>
<dbReference type="Pfam" id="PF01381">
    <property type="entry name" value="HTH_3"/>
    <property type="match status" value="1"/>
</dbReference>
<gene>
    <name evidence="3" type="ordered locus">MYSTI_00027</name>
</gene>
<keyword evidence="3" id="KW-0238">DNA-binding</keyword>
<dbReference type="InterPro" id="IPR001387">
    <property type="entry name" value="Cro/C1-type_HTH"/>
</dbReference>
<name>L7TXX8_MYXSD</name>
<reference evidence="3 4" key="1">
    <citation type="journal article" date="2013" name="Genome Announc.">
        <title>Complete genome sequence of Myxococcus stipitatus strain DSM 14675, a fruiting myxobacterium.</title>
        <authorList>
            <person name="Huntley S."/>
            <person name="Kneip S."/>
            <person name="Treuner-Lange A."/>
            <person name="Sogaard-Andersen L."/>
        </authorList>
    </citation>
    <scope>NUCLEOTIDE SEQUENCE [LARGE SCALE GENOMIC DNA]</scope>
    <source>
        <strain evidence="4">DSM 14675 / JCM 12634 / Mx s8</strain>
    </source>
</reference>
<organism evidence="3 4">
    <name type="scientific">Myxococcus stipitatus (strain DSM 14675 / JCM 12634 / Mx s8)</name>
    <dbReference type="NCBI Taxonomy" id="1278073"/>
    <lineage>
        <taxon>Bacteria</taxon>
        <taxon>Pseudomonadati</taxon>
        <taxon>Myxococcota</taxon>
        <taxon>Myxococcia</taxon>
        <taxon>Myxococcales</taxon>
        <taxon>Cystobacterineae</taxon>
        <taxon>Myxococcaceae</taxon>
        <taxon>Myxococcus</taxon>
    </lineage>
</organism>
<accession>L7TXX8</accession>
<dbReference type="Gene3D" id="1.10.260.40">
    <property type="entry name" value="lambda repressor-like DNA-binding domains"/>
    <property type="match status" value="1"/>
</dbReference>
<dbReference type="AlphaFoldDB" id="L7TXX8"/>
<dbReference type="PROSITE" id="PS50943">
    <property type="entry name" value="HTH_CROC1"/>
    <property type="match status" value="1"/>
</dbReference>
<dbReference type="InterPro" id="IPR010982">
    <property type="entry name" value="Lambda_DNA-bd_dom_sf"/>
</dbReference>
<dbReference type="PATRIC" id="fig|1278073.3.peg.28"/>
<dbReference type="eggNOG" id="COG1396">
    <property type="taxonomic scope" value="Bacteria"/>
</dbReference>
<dbReference type="Proteomes" id="UP000011131">
    <property type="component" value="Chromosome"/>
</dbReference>
<dbReference type="GO" id="GO:0003677">
    <property type="term" value="F:DNA binding"/>
    <property type="evidence" value="ECO:0007669"/>
    <property type="project" value="UniProtKB-KW"/>
</dbReference>
<evidence type="ECO:0000313" key="4">
    <source>
        <dbReference type="Proteomes" id="UP000011131"/>
    </source>
</evidence>
<dbReference type="KEGG" id="msd:MYSTI_00027"/>
<dbReference type="STRING" id="1278073.MYSTI_00027"/>
<dbReference type="SMART" id="SM00530">
    <property type="entry name" value="HTH_XRE"/>
    <property type="match status" value="1"/>
</dbReference>
<evidence type="ECO:0000256" key="1">
    <source>
        <dbReference type="SAM" id="MobiDB-lite"/>
    </source>
</evidence>
<dbReference type="SUPFAM" id="SSF47413">
    <property type="entry name" value="lambda repressor-like DNA-binding domains"/>
    <property type="match status" value="1"/>
</dbReference>
<protein>
    <submittedName>
        <fullName evidence="3">DNA-binding protein</fullName>
    </submittedName>
</protein>
<feature type="domain" description="HTH cro/C1-type" evidence="2">
    <location>
        <begin position="29"/>
        <end position="82"/>
    </location>
</feature>
<dbReference type="CDD" id="cd00093">
    <property type="entry name" value="HTH_XRE"/>
    <property type="match status" value="1"/>
</dbReference>
<sequence>MEARKTRGLATDETHVKTELGIHLGMSARTARRSLGMTQAAVAERLGVAREVYARLERGHMLPSIHTLRGLCTVLRVPPHLLLALDASIETPPGRKRPPLASRAEPPALGDLRKNLRGLSRSDLRLLNALAVTLPASQRDETSRGRRQGFTEK</sequence>
<feature type="region of interest" description="Disordered" evidence="1">
    <location>
        <begin position="88"/>
        <end position="111"/>
    </location>
</feature>
<evidence type="ECO:0000313" key="3">
    <source>
        <dbReference type="EMBL" id="AGC41386.1"/>
    </source>
</evidence>
<dbReference type="EMBL" id="CP004025">
    <property type="protein sequence ID" value="AGC41386.1"/>
    <property type="molecule type" value="Genomic_DNA"/>
</dbReference>
<evidence type="ECO:0000259" key="2">
    <source>
        <dbReference type="PROSITE" id="PS50943"/>
    </source>
</evidence>
<keyword evidence="4" id="KW-1185">Reference proteome</keyword>
<dbReference type="HOGENOM" id="CLU_066192_17_0_7"/>